<dbReference type="PANTHER" id="PTHR40260">
    <property type="entry name" value="BLR8190 PROTEIN"/>
    <property type="match status" value="1"/>
</dbReference>
<dbReference type="Gene3D" id="3.30.70.100">
    <property type="match status" value="1"/>
</dbReference>
<dbReference type="NCBIfam" id="TIGR02118">
    <property type="entry name" value="EthD family reductase"/>
    <property type="match status" value="1"/>
</dbReference>
<dbReference type="EMBL" id="CP002580">
    <property type="protein sequence ID" value="AJK46554.1"/>
    <property type="molecule type" value="Genomic_DNA"/>
</dbReference>
<dbReference type="Proteomes" id="UP000031838">
    <property type="component" value="Chromosome 1"/>
</dbReference>
<evidence type="ECO:0008006" key="3">
    <source>
        <dbReference type="Google" id="ProtNLM"/>
    </source>
</evidence>
<reference evidence="1 2" key="2">
    <citation type="journal article" date="2016" name="Appl. Microbiol. Biotechnol.">
        <title>Mutations improving production and secretion of extracellular lipase by Burkholderia glumae PG1.</title>
        <authorList>
            <person name="Knapp A."/>
            <person name="Voget S."/>
            <person name="Gao R."/>
            <person name="Zaburannyi N."/>
            <person name="Krysciak D."/>
            <person name="Breuer M."/>
            <person name="Hauer B."/>
            <person name="Streit W.R."/>
            <person name="Muller R."/>
            <person name="Daniel R."/>
            <person name="Jaeger K.E."/>
        </authorList>
    </citation>
    <scope>NUCLEOTIDE SEQUENCE [LARGE SCALE GENOMIC DNA]</scope>
    <source>
        <strain evidence="1 2">PG1</strain>
    </source>
</reference>
<evidence type="ECO:0000313" key="2">
    <source>
        <dbReference type="Proteomes" id="UP000031838"/>
    </source>
</evidence>
<evidence type="ECO:0000313" key="1">
    <source>
        <dbReference type="EMBL" id="AJK46554.1"/>
    </source>
</evidence>
<dbReference type="PANTHER" id="PTHR40260:SF2">
    <property type="entry name" value="BLR8190 PROTEIN"/>
    <property type="match status" value="1"/>
</dbReference>
<accession>A0A0B6RWK8</accession>
<dbReference type="InterPro" id="IPR011008">
    <property type="entry name" value="Dimeric_a/b-barrel"/>
</dbReference>
<proteinExistence type="predicted"/>
<dbReference type="HOGENOM" id="CLU_115019_1_1_4"/>
<dbReference type="SUPFAM" id="SSF54909">
    <property type="entry name" value="Dimeric alpha+beta barrel"/>
    <property type="match status" value="1"/>
</dbReference>
<sequence length="109" mass="11885">MARDAAVTIHVTYHGEAGARFDRAYYVDHHLPLVMRHWRPHGLLGVAAFFPALARDGTLAICECRFRDEAALRTALASPGTAAVMADLSNFTDLAPRRSRAAPLAEDLA</sequence>
<dbReference type="GO" id="GO:0016491">
    <property type="term" value="F:oxidoreductase activity"/>
    <property type="evidence" value="ECO:0007669"/>
    <property type="project" value="InterPro"/>
</dbReference>
<organism evidence="1 2">
    <name type="scientific">Burkholderia plantarii</name>
    <dbReference type="NCBI Taxonomy" id="41899"/>
    <lineage>
        <taxon>Bacteria</taxon>
        <taxon>Pseudomonadati</taxon>
        <taxon>Pseudomonadota</taxon>
        <taxon>Betaproteobacteria</taxon>
        <taxon>Burkholderiales</taxon>
        <taxon>Burkholderiaceae</taxon>
        <taxon>Burkholderia</taxon>
    </lineage>
</organism>
<keyword evidence="2" id="KW-1185">Reference proteome</keyword>
<dbReference type="AlphaFoldDB" id="A0A0B6RWK8"/>
<dbReference type="KEGG" id="bgp:BGL_1c20450"/>
<reference evidence="2" key="1">
    <citation type="submission" date="2011-03" db="EMBL/GenBank/DDBJ databases">
        <authorList>
            <person name="Voget S."/>
            <person name="Streit W.R."/>
            <person name="Jaeger K.E."/>
            <person name="Daniel R."/>
        </authorList>
    </citation>
    <scope>NUCLEOTIDE SEQUENCE [LARGE SCALE GENOMIC DNA]</scope>
    <source>
        <strain evidence="2">PG1</strain>
    </source>
</reference>
<gene>
    <name evidence="1" type="ORF">BGL_1c20450</name>
</gene>
<name>A0A0B6RWK8_BURPL</name>
<dbReference type="InterPro" id="IPR009799">
    <property type="entry name" value="EthD_dom"/>
</dbReference>
<protein>
    <recommendedName>
        <fullName evidence="3">Ethyl tert-butyl ether degradation EthD</fullName>
    </recommendedName>
</protein>